<comment type="caution">
    <text evidence="2">The sequence shown here is derived from an EMBL/GenBank/DDBJ whole genome shotgun (WGS) entry which is preliminary data.</text>
</comment>
<evidence type="ECO:0000313" key="3">
    <source>
        <dbReference type="Proteomes" id="UP000245119"/>
    </source>
</evidence>
<dbReference type="EMBL" id="PZQS01000006">
    <property type="protein sequence ID" value="PVD28853.1"/>
    <property type="molecule type" value="Genomic_DNA"/>
</dbReference>
<feature type="region of interest" description="Disordered" evidence="1">
    <location>
        <begin position="56"/>
        <end position="79"/>
    </location>
</feature>
<protein>
    <submittedName>
        <fullName evidence="2">Uncharacterized protein</fullName>
    </submittedName>
</protein>
<evidence type="ECO:0000256" key="1">
    <source>
        <dbReference type="SAM" id="MobiDB-lite"/>
    </source>
</evidence>
<dbReference type="AlphaFoldDB" id="A0A2T7P631"/>
<organism evidence="2 3">
    <name type="scientific">Pomacea canaliculata</name>
    <name type="common">Golden apple snail</name>
    <dbReference type="NCBI Taxonomy" id="400727"/>
    <lineage>
        <taxon>Eukaryota</taxon>
        <taxon>Metazoa</taxon>
        <taxon>Spiralia</taxon>
        <taxon>Lophotrochozoa</taxon>
        <taxon>Mollusca</taxon>
        <taxon>Gastropoda</taxon>
        <taxon>Caenogastropoda</taxon>
        <taxon>Architaenioglossa</taxon>
        <taxon>Ampullarioidea</taxon>
        <taxon>Ampullariidae</taxon>
        <taxon>Pomacea</taxon>
    </lineage>
</organism>
<feature type="region of interest" description="Disordered" evidence="1">
    <location>
        <begin position="1"/>
        <end position="25"/>
    </location>
</feature>
<accession>A0A2T7P631</accession>
<name>A0A2T7P631_POMCA</name>
<gene>
    <name evidence="2" type="ORF">C0Q70_11448</name>
</gene>
<keyword evidence="3" id="KW-1185">Reference proteome</keyword>
<dbReference type="Proteomes" id="UP000245119">
    <property type="component" value="Linkage Group LG6"/>
</dbReference>
<reference evidence="2 3" key="1">
    <citation type="submission" date="2018-04" db="EMBL/GenBank/DDBJ databases">
        <title>The genome of golden apple snail Pomacea canaliculata provides insight into stress tolerance and invasive adaptation.</title>
        <authorList>
            <person name="Liu C."/>
            <person name="Liu B."/>
            <person name="Ren Y."/>
            <person name="Zhang Y."/>
            <person name="Wang H."/>
            <person name="Li S."/>
            <person name="Jiang F."/>
            <person name="Yin L."/>
            <person name="Zhang G."/>
            <person name="Qian W."/>
            <person name="Fan W."/>
        </authorList>
    </citation>
    <scope>NUCLEOTIDE SEQUENCE [LARGE SCALE GENOMIC DNA]</scope>
    <source>
        <strain evidence="2">SZHN2017</strain>
        <tissue evidence="2">Muscle</tissue>
    </source>
</reference>
<sequence length="203" mass="22013">MGGRRRGRDGGTRCSPCHLHDKPRHVGQYTVTGAASRGGRAARAPGVCDAAGRKWMAGAGHKRERKKGSSVGRKGREGKVVVPVGRRKQPSQERGNDVRLQSEVYSVSSSVAITMARHQRMEPGFDTGPSGWGCRQRWTGSLLLLLASPSSAEEVMVARPSAGPGSFDLSLQAGTEAQLLQARIMYSEIAETFSSFRERFILY</sequence>
<proteinExistence type="predicted"/>
<evidence type="ECO:0000313" key="2">
    <source>
        <dbReference type="EMBL" id="PVD28853.1"/>
    </source>
</evidence>